<gene>
    <name evidence="1" type="ORF">ATANTOWER_002206</name>
</gene>
<name>A0ABU7BWY6_9TELE</name>
<evidence type="ECO:0000313" key="1">
    <source>
        <dbReference type="EMBL" id="MED6254932.1"/>
    </source>
</evidence>
<keyword evidence="2" id="KW-1185">Reference proteome</keyword>
<comment type="caution">
    <text evidence="1">The sequence shown here is derived from an EMBL/GenBank/DDBJ whole genome shotgun (WGS) entry which is preliminary data.</text>
</comment>
<dbReference type="EMBL" id="JAHUTI010070065">
    <property type="protein sequence ID" value="MED6254932.1"/>
    <property type="molecule type" value="Genomic_DNA"/>
</dbReference>
<proteinExistence type="predicted"/>
<dbReference type="Proteomes" id="UP001345963">
    <property type="component" value="Unassembled WGS sequence"/>
</dbReference>
<protein>
    <submittedName>
        <fullName evidence="1">Uncharacterized protein</fullName>
    </submittedName>
</protein>
<reference evidence="1 2" key="1">
    <citation type="submission" date="2021-07" db="EMBL/GenBank/DDBJ databases">
        <authorList>
            <person name="Palmer J.M."/>
        </authorList>
    </citation>
    <scope>NUCLEOTIDE SEQUENCE [LARGE SCALE GENOMIC DNA]</scope>
    <source>
        <strain evidence="1 2">AT_MEX2019</strain>
        <tissue evidence="1">Muscle</tissue>
    </source>
</reference>
<organism evidence="1 2">
    <name type="scientific">Ataeniobius toweri</name>
    <dbReference type="NCBI Taxonomy" id="208326"/>
    <lineage>
        <taxon>Eukaryota</taxon>
        <taxon>Metazoa</taxon>
        <taxon>Chordata</taxon>
        <taxon>Craniata</taxon>
        <taxon>Vertebrata</taxon>
        <taxon>Euteleostomi</taxon>
        <taxon>Actinopterygii</taxon>
        <taxon>Neopterygii</taxon>
        <taxon>Teleostei</taxon>
        <taxon>Neoteleostei</taxon>
        <taxon>Acanthomorphata</taxon>
        <taxon>Ovalentaria</taxon>
        <taxon>Atherinomorphae</taxon>
        <taxon>Cyprinodontiformes</taxon>
        <taxon>Goodeidae</taxon>
        <taxon>Ataeniobius</taxon>
    </lineage>
</organism>
<evidence type="ECO:0000313" key="2">
    <source>
        <dbReference type="Proteomes" id="UP001345963"/>
    </source>
</evidence>
<sequence length="120" mass="13521">MTNSNAKCLLAVKLTATGLWNSGDVFSGGTRHASFSFCFSLLRVTTSHLSSSNPIFCIFFSHTHYLHVLFHSISKSPPWSSKTPKRRLSAWNLNGRVWKLPAKWDMSVCTVSTRKSMQRV</sequence>
<accession>A0ABU7BWY6</accession>